<dbReference type="KEGG" id="csty:KN1_21430"/>
<dbReference type="AlphaFoldDB" id="A0A8D5ZJP6"/>
<organism evidence="1 2">
    <name type="scientific">Stygiolobus caldivivus</name>
    <dbReference type="NCBI Taxonomy" id="2824673"/>
    <lineage>
        <taxon>Archaea</taxon>
        <taxon>Thermoproteota</taxon>
        <taxon>Thermoprotei</taxon>
        <taxon>Sulfolobales</taxon>
        <taxon>Sulfolobaceae</taxon>
        <taxon>Stygiolobus</taxon>
    </lineage>
</organism>
<gene>
    <name evidence="1" type="ORF">KN1_21430</name>
</gene>
<reference evidence="1 2" key="1">
    <citation type="submission" date="2021-04" db="EMBL/GenBank/DDBJ databases">
        <title>Complete genome sequence of Stygiolobus sp. KN-1.</title>
        <authorList>
            <person name="Nakamura K."/>
            <person name="Sakai H."/>
            <person name="Kurosawa N."/>
        </authorList>
    </citation>
    <scope>NUCLEOTIDE SEQUENCE [LARGE SCALE GENOMIC DNA]</scope>
    <source>
        <strain evidence="1 2">KN-1</strain>
    </source>
</reference>
<protein>
    <submittedName>
        <fullName evidence="1">Uncharacterized protein</fullName>
    </submittedName>
</protein>
<dbReference type="GeneID" id="66163876"/>
<proteinExistence type="predicted"/>
<keyword evidence="2" id="KW-1185">Reference proteome</keyword>
<dbReference type="RefSeq" id="WP_221287500.1">
    <property type="nucleotide sequence ID" value="NZ_AP024597.1"/>
</dbReference>
<dbReference type="Proteomes" id="UP000825123">
    <property type="component" value="Chromosome"/>
</dbReference>
<dbReference type="EMBL" id="AP024597">
    <property type="protein sequence ID" value="BCU70846.1"/>
    <property type="molecule type" value="Genomic_DNA"/>
</dbReference>
<evidence type="ECO:0000313" key="2">
    <source>
        <dbReference type="Proteomes" id="UP000825123"/>
    </source>
</evidence>
<sequence>MSKGIYFVKNGNRVTVITGNYTAEFEGDTVKGFMDFQGLKVEFEGKISSLPSNVEEANEAIKSLFLTPPSRVKLGSVVEAENDKVKVRAWGIIINDVRSLFNKLSEMKVFPVDINKISDYYDLPPKRVKVLLKDSPLEIDEKAQKDFMHRYGSQLPRIEEIGEFKVILDVDKNFGIARLFYDNYLIYSVKVSLSTLAHYLKLSPEELTEELLYSLEALVNLAGKASGSLLPGVVEVYNEGKVKITSSNETAELPINDINKLNEYVDELRKKFILSTHRSPQR</sequence>
<accession>A0A8D5ZJP6</accession>
<name>A0A8D5ZJP6_9CREN</name>
<evidence type="ECO:0000313" key="1">
    <source>
        <dbReference type="EMBL" id="BCU70846.1"/>
    </source>
</evidence>